<comment type="caution">
    <text evidence="1">The sequence shown here is derived from an EMBL/GenBank/DDBJ whole genome shotgun (WGS) entry which is preliminary data.</text>
</comment>
<dbReference type="Proteomes" id="UP000285326">
    <property type="component" value="Unassembled WGS sequence"/>
</dbReference>
<dbReference type="AlphaFoldDB" id="A0A420IHD6"/>
<proteinExistence type="predicted"/>
<evidence type="ECO:0000313" key="1">
    <source>
        <dbReference type="EMBL" id="RKF73945.1"/>
    </source>
</evidence>
<sequence length="80" mass="8506">MLKSKCMQAVLQADLRFQGNIWTRQISDIAISRTGKPILRVQGGRSSIGGHTVTVFGATGFLGRYIVNRLGGSGLLSEGG</sequence>
<name>A0A420IHD6_9PEZI</name>
<organism evidence="1 2">
    <name type="scientific">Golovinomyces cichoracearum</name>
    <dbReference type="NCBI Taxonomy" id="62708"/>
    <lineage>
        <taxon>Eukaryota</taxon>
        <taxon>Fungi</taxon>
        <taxon>Dikarya</taxon>
        <taxon>Ascomycota</taxon>
        <taxon>Pezizomycotina</taxon>
        <taxon>Leotiomycetes</taxon>
        <taxon>Erysiphales</taxon>
        <taxon>Erysiphaceae</taxon>
        <taxon>Golovinomyces</taxon>
    </lineage>
</organism>
<gene>
    <name evidence="1" type="ORF">GcM1_242161</name>
</gene>
<accession>A0A420IHD6</accession>
<reference evidence="1 2" key="1">
    <citation type="journal article" date="2018" name="BMC Genomics">
        <title>Comparative genome analyses reveal sequence features reflecting distinct modes of host-adaptation between dicot and monocot powdery mildew.</title>
        <authorList>
            <person name="Wu Y."/>
            <person name="Ma X."/>
            <person name="Pan Z."/>
            <person name="Kale S.D."/>
            <person name="Song Y."/>
            <person name="King H."/>
            <person name="Zhang Q."/>
            <person name="Presley C."/>
            <person name="Deng X."/>
            <person name="Wei C.I."/>
            <person name="Xiao S."/>
        </authorList>
    </citation>
    <scope>NUCLEOTIDE SEQUENCE [LARGE SCALE GENOMIC DNA]</scope>
    <source>
        <strain evidence="1">UMSG1</strain>
    </source>
</reference>
<protein>
    <submittedName>
        <fullName evidence="1">NADH-ubiquinone oxidoreductase 40 kDa subunit, mitochondrial</fullName>
    </submittedName>
</protein>
<evidence type="ECO:0000313" key="2">
    <source>
        <dbReference type="Proteomes" id="UP000285326"/>
    </source>
</evidence>
<keyword evidence="1" id="KW-0830">Ubiquinone</keyword>
<dbReference type="EMBL" id="MCBS01024202">
    <property type="protein sequence ID" value="RKF73945.1"/>
    <property type="molecule type" value="Genomic_DNA"/>
</dbReference>